<sequence>MRKYIHIGYPKNLSTTLQRDFFCKHSQIHHLGVGVGSNIGYVNDEINMICEDYLLYANERKYEKVRDYSKQVINDYMQSVEKQSEHYKQVIGISGELLSFKFSPDHVDSHTKARRLKEIFDTDTTIIMVIRNQVDLLCSLYREVIKIGYPHTFQDFIEYTFYYQDRNFALDFCYDQTIKLYSRLFGKENVKVLPIEDVRADNGSLEKDEQGNTLLMKWLCDALELEFEEPGLSHHNRPLNGQELQYKMQLNKERTHDLGRSVYSVVNGHRMAAYFNNDLQVPLPKNLHTGLLNKRKSIDEARIAAREHAGNLRSIDYYADSFFMDKLKKLYREANENLKTLGIELPHSYDF</sequence>
<organism evidence="1 2">
    <name type="scientific">Fodinibius halophilus</name>
    <dbReference type="NCBI Taxonomy" id="1736908"/>
    <lineage>
        <taxon>Bacteria</taxon>
        <taxon>Pseudomonadati</taxon>
        <taxon>Balneolota</taxon>
        <taxon>Balneolia</taxon>
        <taxon>Balneolales</taxon>
        <taxon>Balneolaceae</taxon>
        <taxon>Fodinibius</taxon>
    </lineage>
</organism>
<name>A0A6M1SUV6_9BACT</name>
<keyword evidence="2" id="KW-1185">Reference proteome</keyword>
<protein>
    <submittedName>
        <fullName evidence="1">Uncharacterized protein</fullName>
    </submittedName>
</protein>
<evidence type="ECO:0000313" key="2">
    <source>
        <dbReference type="Proteomes" id="UP000479132"/>
    </source>
</evidence>
<evidence type="ECO:0000313" key="1">
    <source>
        <dbReference type="EMBL" id="NGP87356.1"/>
    </source>
</evidence>
<accession>A0A6M1SUV6</accession>
<dbReference type="InterPro" id="IPR027417">
    <property type="entry name" value="P-loop_NTPase"/>
</dbReference>
<proteinExistence type="predicted"/>
<comment type="caution">
    <text evidence="1">The sequence shown here is derived from an EMBL/GenBank/DDBJ whole genome shotgun (WGS) entry which is preliminary data.</text>
</comment>
<dbReference type="AlphaFoldDB" id="A0A6M1SUV6"/>
<dbReference type="EMBL" id="JAALLS010000003">
    <property type="protein sequence ID" value="NGP87356.1"/>
    <property type="molecule type" value="Genomic_DNA"/>
</dbReference>
<gene>
    <name evidence="1" type="ORF">G3569_03235</name>
</gene>
<dbReference type="Gene3D" id="3.40.50.300">
    <property type="entry name" value="P-loop containing nucleotide triphosphate hydrolases"/>
    <property type="match status" value="1"/>
</dbReference>
<dbReference type="RefSeq" id="WP_165266038.1">
    <property type="nucleotide sequence ID" value="NZ_JAALLS010000003.1"/>
</dbReference>
<dbReference type="Proteomes" id="UP000479132">
    <property type="component" value="Unassembled WGS sequence"/>
</dbReference>
<reference evidence="1 2" key="1">
    <citation type="submission" date="2020-02" db="EMBL/GenBank/DDBJ databases">
        <title>Aliifodinibius halophilus 2W32, complete genome.</title>
        <authorList>
            <person name="Li Y."/>
            <person name="Wu S."/>
        </authorList>
    </citation>
    <scope>NUCLEOTIDE SEQUENCE [LARGE SCALE GENOMIC DNA]</scope>
    <source>
        <strain evidence="1 2">2W32</strain>
    </source>
</reference>
<dbReference type="SUPFAM" id="SSF52540">
    <property type="entry name" value="P-loop containing nucleoside triphosphate hydrolases"/>
    <property type="match status" value="1"/>
</dbReference>